<evidence type="ECO:0000256" key="2">
    <source>
        <dbReference type="ARBA" id="ARBA00022475"/>
    </source>
</evidence>
<evidence type="ECO:0000259" key="7">
    <source>
        <dbReference type="Pfam" id="PF02687"/>
    </source>
</evidence>
<keyword evidence="5 6" id="KW-0472">Membrane</keyword>
<dbReference type="InterPro" id="IPR003838">
    <property type="entry name" value="ABC3_permease_C"/>
</dbReference>
<feature type="transmembrane region" description="Helical" evidence="6">
    <location>
        <begin position="697"/>
        <end position="723"/>
    </location>
</feature>
<dbReference type="Pfam" id="PF02687">
    <property type="entry name" value="FtsX"/>
    <property type="match status" value="2"/>
</dbReference>
<organism evidence="8 9">
    <name type="scientific">Cohnella cellulosilytica</name>
    <dbReference type="NCBI Taxonomy" id="986710"/>
    <lineage>
        <taxon>Bacteria</taxon>
        <taxon>Bacillati</taxon>
        <taxon>Bacillota</taxon>
        <taxon>Bacilli</taxon>
        <taxon>Bacillales</taxon>
        <taxon>Paenibacillaceae</taxon>
        <taxon>Cohnella</taxon>
    </lineage>
</organism>
<feature type="transmembrane region" description="Helical" evidence="6">
    <location>
        <begin position="348"/>
        <end position="368"/>
    </location>
</feature>
<keyword evidence="3 6" id="KW-0812">Transmembrane</keyword>
<evidence type="ECO:0000313" key="8">
    <source>
        <dbReference type="EMBL" id="MFC7149451.1"/>
    </source>
</evidence>
<evidence type="ECO:0000256" key="6">
    <source>
        <dbReference type="SAM" id="Phobius"/>
    </source>
</evidence>
<gene>
    <name evidence="8" type="ORF">ACFQMJ_13010</name>
</gene>
<feature type="transmembrane region" description="Helical" evidence="6">
    <location>
        <begin position="644"/>
        <end position="665"/>
    </location>
</feature>
<keyword evidence="9" id="KW-1185">Reference proteome</keyword>
<feature type="transmembrane region" description="Helical" evidence="6">
    <location>
        <begin position="250"/>
        <end position="278"/>
    </location>
</feature>
<keyword evidence="2" id="KW-1003">Cell membrane</keyword>
<evidence type="ECO:0000256" key="4">
    <source>
        <dbReference type="ARBA" id="ARBA00022989"/>
    </source>
</evidence>
<evidence type="ECO:0000256" key="3">
    <source>
        <dbReference type="ARBA" id="ARBA00022692"/>
    </source>
</evidence>
<evidence type="ECO:0000313" key="9">
    <source>
        <dbReference type="Proteomes" id="UP001596378"/>
    </source>
</evidence>
<evidence type="ECO:0000256" key="5">
    <source>
        <dbReference type="ARBA" id="ARBA00023136"/>
    </source>
</evidence>
<comment type="caution">
    <text evidence="8">The sequence shown here is derived from an EMBL/GenBank/DDBJ whole genome shotgun (WGS) entry which is preliminary data.</text>
</comment>
<feature type="transmembrane region" description="Helical" evidence="6">
    <location>
        <begin position="743"/>
        <end position="764"/>
    </location>
</feature>
<reference evidence="9" key="1">
    <citation type="journal article" date="2019" name="Int. J. Syst. Evol. Microbiol.">
        <title>The Global Catalogue of Microorganisms (GCM) 10K type strain sequencing project: providing services to taxonomists for standard genome sequencing and annotation.</title>
        <authorList>
            <consortium name="The Broad Institute Genomics Platform"/>
            <consortium name="The Broad Institute Genome Sequencing Center for Infectious Disease"/>
            <person name="Wu L."/>
            <person name="Ma J."/>
        </authorList>
    </citation>
    <scope>NUCLEOTIDE SEQUENCE [LARGE SCALE GENOMIC DNA]</scope>
    <source>
        <strain evidence="9">KCTC 12907</strain>
    </source>
</reference>
<proteinExistence type="predicted"/>
<dbReference type="PANTHER" id="PTHR30287">
    <property type="entry name" value="MEMBRANE COMPONENT OF PREDICTED ABC SUPERFAMILY METABOLITE UPTAKE TRANSPORTER"/>
    <property type="match status" value="1"/>
</dbReference>
<dbReference type="EMBL" id="JBHTAI010000007">
    <property type="protein sequence ID" value="MFC7149451.1"/>
    <property type="molecule type" value="Genomic_DNA"/>
</dbReference>
<feature type="transmembrane region" description="Helical" evidence="6">
    <location>
        <begin position="423"/>
        <end position="442"/>
    </location>
</feature>
<name>A0ABW2F8B7_9BACL</name>
<dbReference type="Proteomes" id="UP001596378">
    <property type="component" value="Unassembled WGS sequence"/>
</dbReference>
<evidence type="ECO:0000256" key="1">
    <source>
        <dbReference type="ARBA" id="ARBA00004651"/>
    </source>
</evidence>
<feature type="transmembrane region" description="Helical" evidence="6">
    <location>
        <begin position="306"/>
        <end position="328"/>
    </location>
</feature>
<keyword evidence="4 6" id="KW-1133">Transmembrane helix</keyword>
<comment type="subcellular location">
    <subcellularLocation>
        <location evidence="1">Cell membrane</location>
        <topology evidence="1">Multi-pass membrane protein</topology>
    </subcellularLocation>
</comment>
<dbReference type="RefSeq" id="WP_378051508.1">
    <property type="nucleotide sequence ID" value="NZ_JBHMDN010000034.1"/>
</dbReference>
<accession>A0ABW2F8B7</accession>
<dbReference type="PANTHER" id="PTHR30287:SF2">
    <property type="entry name" value="BLL1001 PROTEIN"/>
    <property type="match status" value="1"/>
</dbReference>
<protein>
    <submittedName>
        <fullName evidence="8">FtsX-like permease family protein</fullName>
    </submittedName>
</protein>
<feature type="domain" description="ABC3 transporter permease C-terminal" evidence="7">
    <location>
        <begin position="648"/>
        <end position="767"/>
    </location>
</feature>
<sequence length="775" mass="83688">MLKRDLLRNKTISAALLVFISLSALLASSGANMIVELSHSLGALFQKSGVPHFVQMHAGDADLERIDRWADNNGLVRRHQTAEMIRIEDGNLALGEGNGPGSGGVMDHYFVRQNRSFDLLLNLDSQVVQVNRGEVAVPIYYKQRDALEIGDTVRIAAPGFAMELRIADFVRDVQMNPSIIHSKRFVVHDDDFALLSGSLGEREYLLEFQLHDPGKLGAFRTAFEASNLPKLGPAVDHTLFRTLNALTDGLLAAVIVLVGLLICAIAIFCLRFTILAAIEEDYREIGVMKAIGIGASDIRKLYLLKYAVTAAVAAAVGYAASLLVNPLFTGNILLYIGTAPKGLGLRLIPVAAAALIFTIVVFFCLLTLRRFNRISAAEAIRSGTVGEALPAGDKLSLRGSRALSVPVFLGIKDVVSRFKMYRLLLLVFIASSFILLVPVNFFHTVQSPGFNHYLGIERSDLRIDLQYADSAADDYRRILDRLRGDGDVERHAPVLVGSYKTMNNAGVPENMTVEIGDFSLFPLDYLQGSAPARSDEIALSYLNAKEMDKKLGDPVRLLVDGETKVLNVSGIYQDVTNGGRTAKAALTDAPETVLRYEIVVDLKPGANVAEKRNLYAQTMHPAKVTDLEGYMAQTFGGTIEQLKLVATVAAAVAVLVSALITALFLKMAVAKDAGQIAIMRSIGFSVRHVRIQYLTRALLVLAVGIAAGAVISNTAGESLAGFAMSFMGAARIKFAVDPLQAYVLYPLLLLAVVTATALVSVASIRKTSLTGINAA</sequence>
<dbReference type="InterPro" id="IPR038766">
    <property type="entry name" value="Membrane_comp_ABC_pdt"/>
</dbReference>
<feature type="domain" description="ABC3 transporter permease C-terminal" evidence="7">
    <location>
        <begin position="257"/>
        <end position="370"/>
    </location>
</feature>